<dbReference type="Gene3D" id="2.120.10.80">
    <property type="entry name" value="Kelch-type beta propeller"/>
    <property type="match status" value="1"/>
</dbReference>
<dbReference type="EMBL" id="JAHRIN010008581">
    <property type="protein sequence ID" value="MEQ2193632.1"/>
    <property type="molecule type" value="Genomic_DNA"/>
</dbReference>
<dbReference type="PROSITE" id="PS00022">
    <property type="entry name" value="EGF_1"/>
    <property type="match status" value="1"/>
</dbReference>
<dbReference type="CDD" id="cd00041">
    <property type="entry name" value="CUB"/>
    <property type="match status" value="1"/>
</dbReference>
<sequence>KLEFVCFCLYFCECKRKSKSELLLLMFMKDIKILNVLRLTHMILPNLHLLGSARDGLPSPRLRCHSGGPPISRVTCVPGRGLQGPQTGAEGASGLCHRWTRKLLSPTNSHRIVLNFTFMDTECTYDYLFVYDGDSYQSPLLASLSGNSLPEPIEATSGKGWGGASCTTALCSQACSLNGQCDKKGERCRCNPGFLGHICQLGLRDDNGAGQWWRVSEGNPNAPPRTGSAGVYLSSTGAMYLFGGFDLNRALGDLMKYNFTSSQWESRSYGHSPDDGKQFSPLVGNHQPQLATPWCSTAHLGPCWSMEVTGLLLPGRHLMHPEYYYVHFNKREKEKKRSACRVDQISGAYGWWGERTRFLTSLHSCRTENYVPGLHLLTFQHPRNDSQPDKVWKMDVALQFKGFIHPLWGGPPPAPPPTETVFIWARIQRLHFEARMASGPNSTQMEISFLFLEPYRSGSCSSYMSCLACLSDQSCGWCPSLSRCLWRDGPGLENCPETEMVESKGDGQRHLLLAPQHCTLCEEYRDCSACTQVQNKGHHWTTGPHCEHCRPGSFGSALAGGGGCIP</sequence>
<dbReference type="Proteomes" id="UP001434883">
    <property type="component" value="Unassembled WGS sequence"/>
</dbReference>
<comment type="caution">
    <text evidence="6">The sequence shown here is derived from an EMBL/GenBank/DDBJ whole genome shotgun (WGS) entry which is preliminary data.</text>
</comment>
<dbReference type="PANTHER" id="PTHR46093:SF16">
    <property type="entry name" value="MULTIPLE EGF-LIKE-DOMAINS 8"/>
    <property type="match status" value="1"/>
</dbReference>
<gene>
    <name evidence="6" type="ORF">XENOCAPTIV_006977</name>
</gene>
<feature type="domain" description="EGF-like" evidence="5">
    <location>
        <begin position="167"/>
        <end position="200"/>
    </location>
</feature>
<keyword evidence="1" id="KW-0880">Kelch repeat</keyword>
<dbReference type="SMART" id="SM00181">
    <property type="entry name" value="EGF"/>
    <property type="match status" value="2"/>
</dbReference>
<evidence type="ECO:0000259" key="5">
    <source>
        <dbReference type="PROSITE" id="PS50026"/>
    </source>
</evidence>
<dbReference type="InterPro" id="IPR035914">
    <property type="entry name" value="Sperma_CUB_dom_sf"/>
</dbReference>
<comment type="caution">
    <text evidence="4">Lacks conserved residue(s) required for the propagation of feature annotation.</text>
</comment>
<name>A0ABV0QDQ8_9TELE</name>
<feature type="disulfide bond" evidence="4">
    <location>
        <begin position="171"/>
        <end position="181"/>
    </location>
</feature>
<dbReference type="Gene3D" id="2.60.120.290">
    <property type="entry name" value="Spermadhesin, CUB domain"/>
    <property type="match status" value="1"/>
</dbReference>
<dbReference type="PANTHER" id="PTHR46093">
    <property type="entry name" value="ACYL-COA-BINDING DOMAIN-CONTAINING PROTEIN 5"/>
    <property type="match status" value="1"/>
</dbReference>
<dbReference type="PROSITE" id="PS01186">
    <property type="entry name" value="EGF_2"/>
    <property type="match status" value="1"/>
</dbReference>
<dbReference type="InterPro" id="IPR015915">
    <property type="entry name" value="Kelch-typ_b-propeller"/>
</dbReference>
<dbReference type="InterPro" id="IPR000742">
    <property type="entry name" value="EGF"/>
</dbReference>
<dbReference type="SUPFAM" id="SSF117281">
    <property type="entry name" value="Kelch motif"/>
    <property type="match status" value="1"/>
</dbReference>
<dbReference type="Pfam" id="PF00431">
    <property type="entry name" value="CUB"/>
    <property type="match status" value="1"/>
</dbReference>
<keyword evidence="4" id="KW-0245">EGF-like domain</keyword>
<keyword evidence="7" id="KW-1185">Reference proteome</keyword>
<dbReference type="PROSITE" id="PS50026">
    <property type="entry name" value="EGF_3"/>
    <property type="match status" value="1"/>
</dbReference>
<dbReference type="InterPro" id="IPR000859">
    <property type="entry name" value="CUB_dom"/>
</dbReference>
<evidence type="ECO:0000256" key="3">
    <source>
        <dbReference type="ARBA" id="ARBA00023157"/>
    </source>
</evidence>
<evidence type="ECO:0000256" key="4">
    <source>
        <dbReference type="PROSITE-ProRule" id="PRU00076"/>
    </source>
</evidence>
<evidence type="ECO:0000313" key="7">
    <source>
        <dbReference type="Proteomes" id="UP001434883"/>
    </source>
</evidence>
<organism evidence="6 7">
    <name type="scientific">Xenoophorus captivus</name>
    <dbReference type="NCBI Taxonomy" id="1517983"/>
    <lineage>
        <taxon>Eukaryota</taxon>
        <taxon>Metazoa</taxon>
        <taxon>Chordata</taxon>
        <taxon>Craniata</taxon>
        <taxon>Vertebrata</taxon>
        <taxon>Euteleostomi</taxon>
        <taxon>Actinopterygii</taxon>
        <taxon>Neopterygii</taxon>
        <taxon>Teleostei</taxon>
        <taxon>Neoteleostei</taxon>
        <taxon>Acanthomorphata</taxon>
        <taxon>Ovalentaria</taxon>
        <taxon>Atherinomorphae</taxon>
        <taxon>Cyprinodontiformes</taxon>
        <taxon>Goodeidae</taxon>
        <taxon>Xenoophorus</taxon>
    </lineage>
</organism>
<feature type="disulfide bond" evidence="4">
    <location>
        <begin position="190"/>
        <end position="199"/>
    </location>
</feature>
<keyword evidence="3 4" id="KW-1015">Disulfide bond</keyword>
<evidence type="ECO:0000256" key="2">
    <source>
        <dbReference type="ARBA" id="ARBA00022737"/>
    </source>
</evidence>
<reference evidence="6 7" key="1">
    <citation type="submission" date="2021-06" db="EMBL/GenBank/DDBJ databases">
        <authorList>
            <person name="Palmer J.M."/>
        </authorList>
    </citation>
    <scope>NUCLEOTIDE SEQUENCE [LARGE SCALE GENOMIC DNA]</scope>
    <source>
        <strain evidence="6 7">XC_2019</strain>
        <tissue evidence="6">Muscle</tissue>
    </source>
</reference>
<dbReference type="SUPFAM" id="SSF49854">
    <property type="entry name" value="Spermadhesin, CUB domain"/>
    <property type="match status" value="1"/>
</dbReference>
<evidence type="ECO:0000256" key="1">
    <source>
        <dbReference type="ARBA" id="ARBA00022441"/>
    </source>
</evidence>
<accession>A0ABV0QDQ8</accession>
<feature type="non-terminal residue" evidence="6">
    <location>
        <position position="566"/>
    </location>
</feature>
<dbReference type="Gene3D" id="2.10.25.10">
    <property type="entry name" value="Laminin"/>
    <property type="match status" value="1"/>
</dbReference>
<proteinExistence type="predicted"/>
<protein>
    <recommendedName>
        <fullName evidence="5">EGF-like domain-containing protein</fullName>
    </recommendedName>
</protein>
<feature type="non-terminal residue" evidence="6">
    <location>
        <position position="1"/>
    </location>
</feature>
<keyword evidence="2" id="KW-0677">Repeat</keyword>
<evidence type="ECO:0000313" key="6">
    <source>
        <dbReference type="EMBL" id="MEQ2193632.1"/>
    </source>
</evidence>